<feature type="region of interest" description="Disordered" evidence="3">
    <location>
        <begin position="468"/>
        <end position="487"/>
    </location>
</feature>
<feature type="region of interest" description="Disordered" evidence="3">
    <location>
        <begin position="628"/>
        <end position="670"/>
    </location>
</feature>
<dbReference type="GeneID" id="136807932"/>
<keyword evidence="4" id="KW-1133">Transmembrane helix</keyword>
<dbReference type="Gene3D" id="2.10.25.10">
    <property type="entry name" value="Laminin"/>
    <property type="match status" value="1"/>
</dbReference>
<evidence type="ECO:0000259" key="7">
    <source>
        <dbReference type="PROSITE" id="PS50026"/>
    </source>
</evidence>
<dbReference type="CDD" id="cd00110">
    <property type="entry name" value="LamG"/>
    <property type="match status" value="2"/>
</dbReference>
<feature type="transmembrane region" description="Helical" evidence="4">
    <location>
        <begin position="499"/>
        <end position="522"/>
    </location>
</feature>
<evidence type="ECO:0000313" key="9">
    <source>
        <dbReference type="Proteomes" id="UP000594262"/>
    </source>
</evidence>
<dbReference type="CDD" id="cd00054">
    <property type="entry name" value="EGF_CA"/>
    <property type="match status" value="1"/>
</dbReference>
<dbReference type="PROSITE" id="PS50026">
    <property type="entry name" value="EGF_3"/>
    <property type="match status" value="1"/>
</dbReference>
<dbReference type="SMART" id="SM00282">
    <property type="entry name" value="LamG"/>
    <property type="match status" value="2"/>
</dbReference>
<feature type="compositionally biased region" description="Polar residues" evidence="3">
    <location>
        <begin position="695"/>
        <end position="704"/>
    </location>
</feature>
<feature type="chain" id="PRO_5029477525" evidence="5">
    <location>
        <begin position="20"/>
        <end position="704"/>
    </location>
</feature>
<feature type="domain" description="Laminin G" evidence="6">
    <location>
        <begin position="24"/>
        <end position="215"/>
    </location>
</feature>
<feature type="signal peptide" evidence="5">
    <location>
        <begin position="1"/>
        <end position="19"/>
    </location>
</feature>
<keyword evidence="4" id="KW-0812">Transmembrane</keyword>
<keyword evidence="2" id="KW-0245">EGF-like domain</keyword>
<protein>
    <submittedName>
        <fullName evidence="8">Uncharacterized protein</fullName>
    </submittedName>
</protein>
<feature type="compositionally biased region" description="Polar residues" evidence="3">
    <location>
        <begin position="628"/>
        <end position="643"/>
    </location>
</feature>
<dbReference type="InterPro" id="IPR013320">
    <property type="entry name" value="ConA-like_dom_sf"/>
</dbReference>
<dbReference type="SUPFAM" id="SSF49899">
    <property type="entry name" value="Concanavalin A-like lectins/glucanases"/>
    <property type="match status" value="2"/>
</dbReference>
<evidence type="ECO:0000256" key="2">
    <source>
        <dbReference type="PROSITE-ProRule" id="PRU00076"/>
    </source>
</evidence>
<feature type="region of interest" description="Disordered" evidence="3">
    <location>
        <begin position="682"/>
        <end position="704"/>
    </location>
</feature>
<feature type="disulfide bond" evidence="2">
    <location>
        <begin position="227"/>
        <end position="244"/>
    </location>
</feature>
<feature type="domain" description="Laminin G" evidence="6">
    <location>
        <begin position="260"/>
        <end position="448"/>
    </location>
</feature>
<dbReference type="InterPro" id="IPR001791">
    <property type="entry name" value="Laminin_G"/>
</dbReference>
<dbReference type="PANTHER" id="PTHR15036">
    <property type="entry name" value="PIKACHURIN-LIKE PROTEIN"/>
    <property type="match status" value="1"/>
</dbReference>
<feature type="domain" description="EGF-like" evidence="7">
    <location>
        <begin position="216"/>
        <end position="257"/>
    </location>
</feature>
<reference evidence="8" key="1">
    <citation type="submission" date="2021-01" db="UniProtKB">
        <authorList>
            <consortium name="EnsemblMetazoa"/>
        </authorList>
    </citation>
    <scope>IDENTIFICATION</scope>
</reference>
<dbReference type="Gene3D" id="2.60.120.200">
    <property type="match status" value="2"/>
</dbReference>
<organism evidence="8 9">
    <name type="scientific">Clytia hemisphaerica</name>
    <dbReference type="NCBI Taxonomy" id="252671"/>
    <lineage>
        <taxon>Eukaryota</taxon>
        <taxon>Metazoa</taxon>
        <taxon>Cnidaria</taxon>
        <taxon>Hydrozoa</taxon>
        <taxon>Hydroidolina</taxon>
        <taxon>Leptothecata</taxon>
        <taxon>Obeliida</taxon>
        <taxon>Clytiidae</taxon>
        <taxon>Clytia</taxon>
    </lineage>
</organism>
<name>A0A7M5V8L8_9CNID</name>
<dbReference type="AlphaFoldDB" id="A0A7M5V8L8"/>
<evidence type="ECO:0000256" key="5">
    <source>
        <dbReference type="SAM" id="SignalP"/>
    </source>
</evidence>
<keyword evidence="9" id="KW-1185">Reference proteome</keyword>
<dbReference type="InterPro" id="IPR000742">
    <property type="entry name" value="EGF"/>
</dbReference>
<dbReference type="PROSITE" id="PS50025">
    <property type="entry name" value="LAM_G_DOMAIN"/>
    <property type="match status" value="2"/>
</dbReference>
<evidence type="ECO:0000259" key="6">
    <source>
        <dbReference type="PROSITE" id="PS50025"/>
    </source>
</evidence>
<evidence type="ECO:0000256" key="4">
    <source>
        <dbReference type="SAM" id="Phobius"/>
    </source>
</evidence>
<dbReference type="PANTHER" id="PTHR15036:SF49">
    <property type="entry name" value="AXOTACTIN"/>
    <property type="match status" value="1"/>
</dbReference>
<dbReference type="InterPro" id="IPR050372">
    <property type="entry name" value="Neurexin-related_CASP"/>
</dbReference>
<comment type="caution">
    <text evidence="2">Lacks conserved residue(s) required for the propagation of feature annotation.</text>
</comment>
<dbReference type="Proteomes" id="UP000594262">
    <property type="component" value="Unplaced"/>
</dbReference>
<dbReference type="OrthoDB" id="5989513at2759"/>
<accession>A0A7M5V8L8</accession>
<dbReference type="RefSeq" id="XP_066920654.1">
    <property type="nucleotide sequence ID" value="XM_067064553.1"/>
</dbReference>
<evidence type="ECO:0000256" key="3">
    <source>
        <dbReference type="SAM" id="MobiDB-lite"/>
    </source>
</evidence>
<dbReference type="GO" id="GO:0016020">
    <property type="term" value="C:membrane"/>
    <property type="evidence" value="ECO:0007669"/>
    <property type="project" value="UniProtKB-SubCell"/>
</dbReference>
<dbReference type="EnsemblMetazoa" id="CLYHEMT005612.2">
    <property type="protein sequence ID" value="CLYHEMP005612.2"/>
    <property type="gene ID" value="CLYHEMG005612"/>
</dbReference>
<dbReference type="Pfam" id="PF02210">
    <property type="entry name" value="Laminin_G_2"/>
    <property type="match status" value="2"/>
</dbReference>
<keyword evidence="5" id="KW-0732">Signal</keyword>
<proteinExistence type="predicted"/>
<keyword evidence="1 2" id="KW-1015">Disulfide bond</keyword>
<evidence type="ECO:0000256" key="1">
    <source>
        <dbReference type="ARBA" id="ARBA00023157"/>
    </source>
</evidence>
<sequence>MSLTSPIVTLCLMINILVADSAAPPGYTMNAKSYIVHEKLTLNGQGSIVFKFKTTLSQGLLMYIDGKKTQKRDGNYLLIQLVQSKLVVKLQIGVRLESGLLDKTPTDLNITLGENLNDRMYHYVEVEISKGKVTVMLDHQSRSYTDQRGKTLTLASPVYVGGVPVKDFEEVVFTRTYLEEKFVGCISSIGYRHGNRTSKQKYLKVVKTQESKKGCHDQCLIQPILQCKNGGKCLNLFSKENTACDCRGTGYAGPTCSTASQPLHFTSNSYLSYTNTKHYYPVSSKVLIRFKPASNSGILIYATGKNKDDESLLVELRKRTLVIVSKLPGLKEEVIKMGEQNITDISWRFVQMIVDSRKTDVRYFDGISERRYFRESRSTSELTPPESSFHFQKIYVGGIPPNLAAKSESQFAGCLEDVVINNLDFMKLHRSRSVKSSLYSNGNIDEQCTNEIFDEIKEWSKEREGQSVFENSNHVESGSSNLKSMSGKTKYEDSANSSMWIIIGACVGIVVTTAVVIIVIRVRKNRRRNARRYSDHYLRQTAMTLQEEDTFPTEQKCIREEIAKRRLLKTFSPVRKEFYVSPSNEGSTRTIPRNLNEPIYQSHAVLHHDHPYIGQNFINPLARNHTPQQHIGTSIQNNYSSSPFHHPLPQSVPQQRRHDSQSDTMCSHNSTRYQVPVMVRHDSMKSSISQQSSSFFERSLTNGE</sequence>
<evidence type="ECO:0000313" key="8">
    <source>
        <dbReference type="EnsemblMetazoa" id="CLYHEMP005612.2"/>
    </source>
</evidence>
<keyword evidence="4" id="KW-0472">Membrane</keyword>